<gene>
    <name evidence="2" type="ORF">OHU17_36965</name>
</gene>
<organism evidence="2 3">
    <name type="scientific">Streptomyces goshikiensis</name>
    <dbReference type="NCBI Taxonomy" id="1942"/>
    <lineage>
        <taxon>Bacteria</taxon>
        <taxon>Bacillati</taxon>
        <taxon>Actinomycetota</taxon>
        <taxon>Actinomycetes</taxon>
        <taxon>Kitasatosporales</taxon>
        <taxon>Streptomycetaceae</taxon>
        <taxon>Streptomyces</taxon>
    </lineage>
</organism>
<feature type="domain" description="STAS" evidence="1">
    <location>
        <begin position="1"/>
        <end position="85"/>
    </location>
</feature>
<protein>
    <recommendedName>
        <fullName evidence="1">STAS domain-containing protein</fullName>
    </recommendedName>
</protein>
<keyword evidence="3" id="KW-1185">Reference proteome</keyword>
<accession>A0ABZ1RYH7</accession>
<evidence type="ECO:0000259" key="1">
    <source>
        <dbReference type="PROSITE" id="PS50801"/>
    </source>
</evidence>
<evidence type="ECO:0000313" key="3">
    <source>
        <dbReference type="Proteomes" id="UP001432075"/>
    </source>
</evidence>
<keyword evidence="2" id="KW-0614">Plasmid</keyword>
<geneLocation type="plasmid" evidence="2 3">
    <name>unnamed1</name>
</geneLocation>
<name>A0ABZ1RYH7_9ACTN</name>
<reference evidence="2" key="1">
    <citation type="submission" date="2022-10" db="EMBL/GenBank/DDBJ databases">
        <title>The complete genomes of actinobacterial strains from the NBC collection.</title>
        <authorList>
            <person name="Joergensen T.S."/>
            <person name="Alvarez Arevalo M."/>
            <person name="Sterndorff E.B."/>
            <person name="Faurdal D."/>
            <person name="Vuksanovic O."/>
            <person name="Mourched A.-S."/>
            <person name="Charusanti P."/>
            <person name="Shaw S."/>
            <person name="Blin K."/>
            <person name="Weber T."/>
        </authorList>
    </citation>
    <scope>NUCLEOTIDE SEQUENCE</scope>
    <source>
        <strain evidence="2">NBC_00283</strain>
        <plasmid evidence="2">unnamed1</plasmid>
    </source>
</reference>
<proteinExistence type="predicted"/>
<dbReference type="InterPro" id="IPR002645">
    <property type="entry name" value="STAS_dom"/>
</dbReference>
<dbReference type="Proteomes" id="UP001432075">
    <property type="component" value="Plasmid unnamed1"/>
</dbReference>
<dbReference type="EMBL" id="CP108058">
    <property type="protein sequence ID" value="WUO51653.1"/>
    <property type="molecule type" value="Genomic_DNA"/>
</dbReference>
<dbReference type="Gene3D" id="3.30.750.24">
    <property type="entry name" value="STAS domain"/>
    <property type="match status" value="1"/>
</dbReference>
<dbReference type="PROSITE" id="PS50801">
    <property type="entry name" value="STAS"/>
    <property type="match status" value="1"/>
</dbReference>
<dbReference type="SUPFAM" id="SSF52091">
    <property type="entry name" value="SpoIIaa-like"/>
    <property type="match status" value="1"/>
</dbReference>
<dbReference type="InterPro" id="IPR036513">
    <property type="entry name" value="STAS_dom_sf"/>
</dbReference>
<evidence type="ECO:0000313" key="2">
    <source>
        <dbReference type="EMBL" id="WUO51653.1"/>
    </source>
</evidence>
<sequence>MDVQCSGGSVLAKVSGNLDDEAGAALQRALEGVTGFERDLMVDLHGMVSMDADGLLHLLDLHRRAEGLGLRVLAIGWQPQPQRLMAEVAGIPGPGSAVGERYALAGFRRLIEERAQRARDRADFAAGWLPRA</sequence>
<dbReference type="Pfam" id="PF01740">
    <property type="entry name" value="STAS"/>
    <property type="match status" value="1"/>
</dbReference>
<dbReference type="RefSeq" id="WP_229895511.1">
    <property type="nucleotide sequence ID" value="NZ_BMVE01000009.1"/>
</dbReference>